<evidence type="ECO:0000256" key="4">
    <source>
        <dbReference type="ARBA" id="ARBA00023242"/>
    </source>
</evidence>
<dbReference type="SMART" id="SM00906">
    <property type="entry name" value="Fungal_trans"/>
    <property type="match status" value="1"/>
</dbReference>
<feature type="region of interest" description="Disordered" evidence="5">
    <location>
        <begin position="652"/>
        <end position="676"/>
    </location>
</feature>
<keyword evidence="4" id="KW-0539">Nucleus</keyword>
<evidence type="ECO:0000259" key="6">
    <source>
        <dbReference type="PROSITE" id="PS50048"/>
    </source>
</evidence>
<dbReference type="GO" id="GO:0008270">
    <property type="term" value="F:zinc ion binding"/>
    <property type="evidence" value="ECO:0007669"/>
    <property type="project" value="InterPro"/>
</dbReference>
<dbReference type="Pfam" id="PF04082">
    <property type="entry name" value="Fungal_trans"/>
    <property type="match status" value="1"/>
</dbReference>
<keyword evidence="3" id="KW-0804">Transcription</keyword>
<dbReference type="PANTHER" id="PTHR47424">
    <property type="entry name" value="REGULATORY PROTEIN GAL4"/>
    <property type="match status" value="1"/>
</dbReference>
<dbReference type="InterPro" id="IPR036864">
    <property type="entry name" value="Zn2-C6_fun-type_DNA-bd_sf"/>
</dbReference>
<evidence type="ECO:0000256" key="2">
    <source>
        <dbReference type="ARBA" id="ARBA00023015"/>
    </source>
</evidence>
<dbReference type="CDD" id="cd00067">
    <property type="entry name" value="GAL4"/>
    <property type="match status" value="1"/>
</dbReference>
<feature type="compositionally biased region" description="Polar residues" evidence="5">
    <location>
        <begin position="160"/>
        <end position="175"/>
    </location>
</feature>
<keyword evidence="2" id="KW-0805">Transcription regulation</keyword>
<accession>A0A5Q4BLU0</accession>
<proteinExistence type="predicted"/>
<dbReference type="SUPFAM" id="SSF57701">
    <property type="entry name" value="Zn2/Cys6 DNA-binding domain"/>
    <property type="match status" value="1"/>
</dbReference>
<dbReference type="InterPro" id="IPR001138">
    <property type="entry name" value="Zn2Cys6_DnaBD"/>
</dbReference>
<evidence type="ECO:0000256" key="1">
    <source>
        <dbReference type="ARBA" id="ARBA00022723"/>
    </source>
</evidence>
<sequence>MEPLIPPPMESPAERRRRRRRVPDAVRKRASRACDRCKARKNRCVETASGICVRCTEGSHPCRFDRERDGDEEVPGPAATVTASTAPTKPENGVAITPERANGSLNEDEDEDDDEDDDDDDCSPAASVPSEAFMWPRFLSRLRDAFCLDSQPGPDEQDMTRLQTRGTGPSRSASPDTAELRRVKKAVKGFPPREVADFLVSVCIAYGTDVFFYLDQAHFTAELDQLYTRQTSPLRLDTGFVCLALAVFALGSQWTAMARPEDSRDENAAAGHNFDPGRVFYDRARILIPDLIDRSCIRSVQATFILGVYLMPASAISASYVYMGLALRKALSIGLHQEPDDPALSSEEKEARRRLWWSVYSLERTVTIKLNRPRSISQDIISARLPRPTSRDNVQRFDNVQHQIANASFVLIIDKLSQPGAWSSTNQQPLRDSDLPQTPPDTKASLKTWKRDLPPSLDLREINPKSSSYRAVFHLHLNYYFAWIDMGKVSVVTVVRARLRAAFRPGDEPQAISHSIQSSSDACIRAARKMLDLFDGLCRGGNVARFSFTDFQGCSIATIIVLLAGILDRDAGYEGRACFGLDCLRRMACGGNATASMGVRFVEALQSITDEARRKLVSAPRGERRTGSAGSVKGEDGYGRWAEWLASTENATIHDSSGDESESESESDLEQAEESAINVVGASSWPPALQPSPWEEEAALQLQEMSAASRLLPMNDPEVPPHGGQGSMDVPAASEDAWMPSLAWNDDQMYLMGLTGMDVLDFTSMS</sequence>
<feature type="region of interest" description="Disordered" evidence="5">
    <location>
        <begin position="63"/>
        <end position="127"/>
    </location>
</feature>
<feature type="compositionally biased region" description="Acidic residues" evidence="5">
    <location>
        <begin position="106"/>
        <end position="122"/>
    </location>
</feature>
<dbReference type="GO" id="GO:0000981">
    <property type="term" value="F:DNA-binding transcription factor activity, RNA polymerase II-specific"/>
    <property type="evidence" value="ECO:0007669"/>
    <property type="project" value="InterPro"/>
</dbReference>
<organism evidence="7 8">
    <name type="scientific">Colletotrichum shisoi</name>
    <dbReference type="NCBI Taxonomy" id="2078593"/>
    <lineage>
        <taxon>Eukaryota</taxon>
        <taxon>Fungi</taxon>
        <taxon>Dikarya</taxon>
        <taxon>Ascomycota</taxon>
        <taxon>Pezizomycotina</taxon>
        <taxon>Sordariomycetes</taxon>
        <taxon>Hypocreomycetidae</taxon>
        <taxon>Glomerellales</taxon>
        <taxon>Glomerellaceae</taxon>
        <taxon>Colletotrichum</taxon>
        <taxon>Colletotrichum destructivum species complex</taxon>
    </lineage>
</organism>
<keyword evidence="1" id="KW-0479">Metal-binding</keyword>
<gene>
    <name evidence="7" type="ORF">CSHISOI_07905</name>
</gene>
<dbReference type="EMBL" id="PUHP01000893">
    <property type="protein sequence ID" value="TQN67549.1"/>
    <property type="molecule type" value="Genomic_DNA"/>
</dbReference>
<evidence type="ECO:0000256" key="5">
    <source>
        <dbReference type="SAM" id="MobiDB-lite"/>
    </source>
</evidence>
<dbReference type="PROSITE" id="PS00463">
    <property type="entry name" value="ZN2_CY6_FUNGAL_1"/>
    <property type="match status" value="1"/>
</dbReference>
<evidence type="ECO:0000256" key="3">
    <source>
        <dbReference type="ARBA" id="ARBA00023163"/>
    </source>
</evidence>
<dbReference type="CDD" id="cd12148">
    <property type="entry name" value="fungal_TF_MHR"/>
    <property type="match status" value="1"/>
</dbReference>
<feature type="compositionally biased region" description="Acidic residues" evidence="5">
    <location>
        <begin position="658"/>
        <end position="673"/>
    </location>
</feature>
<dbReference type="OrthoDB" id="2283488at2759"/>
<dbReference type="Proteomes" id="UP000326340">
    <property type="component" value="Unassembled WGS sequence"/>
</dbReference>
<feature type="domain" description="Zn(2)-C6 fungal-type" evidence="6">
    <location>
        <begin position="33"/>
        <end position="64"/>
    </location>
</feature>
<evidence type="ECO:0000313" key="8">
    <source>
        <dbReference type="Proteomes" id="UP000326340"/>
    </source>
</evidence>
<dbReference type="SMART" id="SM00066">
    <property type="entry name" value="GAL4"/>
    <property type="match status" value="1"/>
</dbReference>
<feature type="region of interest" description="Disordered" evidence="5">
    <location>
        <begin position="422"/>
        <end position="447"/>
    </location>
</feature>
<dbReference type="AlphaFoldDB" id="A0A5Q4BLU0"/>
<feature type="region of interest" description="Disordered" evidence="5">
    <location>
        <begin position="1"/>
        <end position="30"/>
    </location>
</feature>
<feature type="compositionally biased region" description="Pro residues" evidence="5">
    <location>
        <begin position="1"/>
        <end position="10"/>
    </location>
</feature>
<feature type="compositionally biased region" description="Low complexity" evidence="5">
    <location>
        <begin position="75"/>
        <end position="90"/>
    </location>
</feature>
<dbReference type="InterPro" id="IPR051127">
    <property type="entry name" value="Fungal_SecMet_Regulators"/>
</dbReference>
<dbReference type="GO" id="GO:0006351">
    <property type="term" value="P:DNA-templated transcription"/>
    <property type="evidence" value="ECO:0007669"/>
    <property type="project" value="InterPro"/>
</dbReference>
<keyword evidence="8" id="KW-1185">Reference proteome</keyword>
<name>A0A5Q4BLU0_9PEZI</name>
<dbReference type="PANTHER" id="PTHR47424:SF6">
    <property type="entry name" value="PROLINE UTILIZATION TRANS-ACTIVATOR"/>
    <property type="match status" value="1"/>
</dbReference>
<dbReference type="InterPro" id="IPR007219">
    <property type="entry name" value="XnlR_reg_dom"/>
</dbReference>
<comment type="caution">
    <text evidence="7">The sequence shown here is derived from an EMBL/GenBank/DDBJ whole genome shotgun (WGS) entry which is preliminary data.</text>
</comment>
<evidence type="ECO:0000313" key="7">
    <source>
        <dbReference type="EMBL" id="TQN67549.1"/>
    </source>
</evidence>
<feature type="region of interest" description="Disordered" evidence="5">
    <location>
        <begin position="149"/>
        <end position="179"/>
    </location>
</feature>
<dbReference type="Gene3D" id="4.10.240.10">
    <property type="entry name" value="Zn(2)-C6 fungal-type DNA-binding domain"/>
    <property type="match status" value="1"/>
</dbReference>
<protein>
    <submittedName>
        <fullName evidence="7">Putative transcriptional regulatory protein</fullName>
    </submittedName>
</protein>
<dbReference type="GO" id="GO:0003677">
    <property type="term" value="F:DNA binding"/>
    <property type="evidence" value="ECO:0007669"/>
    <property type="project" value="InterPro"/>
</dbReference>
<reference evidence="7 8" key="1">
    <citation type="journal article" date="2019" name="Sci. Rep.">
        <title>Colletotrichum shisoi sp. nov., an anthracnose pathogen of Perilla frutescens in Japan: molecular phylogenetic, morphological and genomic evidence.</title>
        <authorList>
            <person name="Gan P."/>
            <person name="Tsushima A."/>
            <person name="Hiroyama R."/>
            <person name="Narusaka M."/>
            <person name="Takano Y."/>
            <person name="Narusaka Y."/>
            <person name="Kawaradani M."/>
            <person name="Damm U."/>
            <person name="Shirasu K."/>
        </authorList>
    </citation>
    <scope>NUCLEOTIDE SEQUENCE [LARGE SCALE GENOMIC DNA]</scope>
    <source>
        <strain evidence="7 8">PG-2018a</strain>
    </source>
</reference>
<dbReference type="PROSITE" id="PS50048">
    <property type="entry name" value="ZN2_CY6_FUNGAL_2"/>
    <property type="match status" value="1"/>
</dbReference>